<dbReference type="RefSeq" id="WP_099788834.1">
    <property type="nucleotide sequence ID" value="NZ_JBHLYV010000004.1"/>
</dbReference>
<evidence type="ECO:0000256" key="1">
    <source>
        <dbReference type="ARBA" id="ARBA00004141"/>
    </source>
</evidence>
<organism evidence="7 8">
    <name type="scientific">Massilia eurypsychrophila</name>
    <dbReference type="NCBI Taxonomy" id="1485217"/>
    <lineage>
        <taxon>Bacteria</taxon>
        <taxon>Pseudomonadati</taxon>
        <taxon>Pseudomonadota</taxon>
        <taxon>Betaproteobacteria</taxon>
        <taxon>Burkholderiales</taxon>
        <taxon>Oxalobacteraceae</taxon>
        <taxon>Telluria group</taxon>
        <taxon>Massilia</taxon>
    </lineage>
</organism>
<name>A0A2G8TFE8_9BURK</name>
<dbReference type="EMBL" id="PDOC01000006">
    <property type="protein sequence ID" value="PIL44775.1"/>
    <property type="molecule type" value="Genomic_DNA"/>
</dbReference>
<protein>
    <recommendedName>
        <fullName evidence="6">O-antigen ligase-related domain-containing protein</fullName>
    </recommendedName>
</protein>
<dbReference type="InterPro" id="IPR007016">
    <property type="entry name" value="O-antigen_ligase-rel_domated"/>
</dbReference>
<feature type="transmembrane region" description="Helical" evidence="5">
    <location>
        <begin position="207"/>
        <end position="227"/>
    </location>
</feature>
<comment type="caution">
    <text evidence="7">The sequence shown here is derived from an EMBL/GenBank/DDBJ whole genome shotgun (WGS) entry which is preliminary data.</text>
</comment>
<dbReference type="PANTHER" id="PTHR37422:SF13">
    <property type="entry name" value="LIPOPOLYSACCHARIDE BIOSYNTHESIS PROTEIN PA4999-RELATED"/>
    <property type="match status" value="1"/>
</dbReference>
<feature type="transmembrane region" description="Helical" evidence="5">
    <location>
        <begin position="106"/>
        <end position="127"/>
    </location>
</feature>
<dbReference type="AlphaFoldDB" id="A0A2G8TFE8"/>
<keyword evidence="8" id="KW-1185">Reference proteome</keyword>
<evidence type="ECO:0000313" key="7">
    <source>
        <dbReference type="EMBL" id="PIL44775.1"/>
    </source>
</evidence>
<proteinExistence type="predicted"/>
<comment type="subcellular location">
    <subcellularLocation>
        <location evidence="1">Membrane</location>
        <topology evidence="1">Multi-pass membrane protein</topology>
    </subcellularLocation>
</comment>
<feature type="transmembrane region" description="Helical" evidence="5">
    <location>
        <begin position="169"/>
        <end position="187"/>
    </location>
</feature>
<feature type="transmembrane region" description="Helical" evidence="5">
    <location>
        <begin position="384"/>
        <end position="406"/>
    </location>
</feature>
<dbReference type="GO" id="GO:0016020">
    <property type="term" value="C:membrane"/>
    <property type="evidence" value="ECO:0007669"/>
    <property type="project" value="UniProtKB-SubCell"/>
</dbReference>
<reference evidence="7 8" key="1">
    <citation type="submission" date="2017-10" db="EMBL/GenBank/DDBJ databases">
        <title>Massilia psychrophilum sp. nov., a novel purple-pigmented bacterium isolated from Tianshan glacier, Xinjiang Municipality, China.</title>
        <authorList>
            <person name="Wang H."/>
        </authorList>
    </citation>
    <scope>NUCLEOTIDE SEQUENCE [LARGE SCALE GENOMIC DNA]</scope>
    <source>
        <strain evidence="7 8">JCM 30074</strain>
    </source>
</reference>
<accession>A0A2G8TFE8</accession>
<feature type="transmembrane region" description="Helical" evidence="5">
    <location>
        <begin position="6"/>
        <end position="30"/>
    </location>
</feature>
<evidence type="ECO:0000256" key="2">
    <source>
        <dbReference type="ARBA" id="ARBA00022692"/>
    </source>
</evidence>
<dbReference type="InterPro" id="IPR051533">
    <property type="entry name" value="WaaL-like"/>
</dbReference>
<feature type="transmembrane region" description="Helical" evidence="5">
    <location>
        <begin position="37"/>
        <end position="60"/>
    </location>
</feature>
<keyword evidence="4 5" id="KW-0472">Membrane</keyword>
<dbReference type="Proteomes" id="UP000230390">
    <property type="component" value="Unassembled WGS sequence"/>
</dbReference>
<feature type="transmembrane region" description="Helical" evidence="5">
    <location>
        <begin position="286"/>
        <end position="303"/>
    </location>
</feature>
<dbReference type="Pfam" id="PF04932">
    <property type="entry name" value="Wzy_C"/>
    <property type="match status" value="1"/>
</dbReference>
<dbReference type="OrthoDB" id="8768432at2"/>
<feature type="transmembrane region" description="Helical" evidence="5">
    <location>
        <begin position="264"/>
        <end position="279"/>
    </location>
</feature>
<gene>
    <name evidence="7" type="ORF">CR105_12765</name>
</gene>
<feature type="domain" description="O-antigen ligase-related" evidence="6">
    <location>
        <begin position="247"/>
        <end position="396"/>
    </location>
</feature>
<sequence length="487" mass="53376">MYELLPYIYASIPFAVLLLLMALSVVGIGAGMVAPRLLVYPYLAIFFLFNSTSYGNLAIISYGSGVYSRGSGLLYFALLLWYMLGAWCCARVSASFRRQAAPPCNLRPWFFAWFALLVGHIVVATFLDKKLSAALSPNGFSNIVWMAPLVSLMLLSFRTREHVVELGRFIMLAGLGRALYGLARWAVGGGDPNNVYANMNEIKIKLTFFDINDSLLCALAFSIAAVQLFQTARVERARFWVAIEWLTLLATPLCIALSYRRTAWVGFVLALAIVMWRFPWRRRLQLVAAGLPLMAPALVYVAWKRLSQTKGAGQGLSGFLYDMQSRRFGAESERVLELKLALADFLSNPVTGIGSWGRYTGYQRVSWQTGVDGGQFIHSGVLHIGLKTGLIGLVLLAGTAWAFIHFSRRALRELPPELLGMGAAGVAGIAFMLPDMLIGTPFPQVRTSQMLAICLALPYAAMAASHAARASAHAAQVPPRRAHLAPA</sequence>
<feature type="transmembrane region" description="Helical" evidence="5">
    <location>
        <begin position="139"/>
        <end position="157"/>
    </location>
</feature>
<evidence type="ECO:0000256" key="5">
    <source>
        <dbReference type="SAM" id="Phobius"/>
    </source>
</evidence>
<dbReference type="PANTHER" id="PTHR37422">
    <property type="entry name" value="TEICHURONIC ACID BIOSYNTHESIS PROTEIN TUAE"/>
    <property type="match status" value="1"/>
</dbReference>
<feature type="transmembrane region" description="Helical" evidence="5">
    <location>
        <begin position="72"/>
        <end position="94"/>
    </location>
</feature>
<keyword evidence="2 5" id="KW-0812">Transmembrane</keyword>
<evidence type="ECO:0000256" key="4">
    <source>
        <dbReference type="ARBA" id="ARBA00023136"/>
    </source>
</evidence>
<feature type="transmembrane region" description="Helical" evidence="5">
    <location>
        <begin position="239"/>
        <end position="258"/>
    </location>
</feature>
<evidence type="ECO:0000313" key="8">
    <source>
        <dbReference type="Proteomes" id="UP000230390"/>
    </source>
</evidence>
<evidence type="ECO:0000256" key="3">
    <source>
        <dbReference type="ARBA" id="ARBA00022989"/>
    </source>
</evidence>
<feature type="transmembrane region" description="Helical" evidence="5">
    <location>
        <begin position="418"/>
        <end position="438"/>
    </location>
</feature>
<keyword evidence="3 5" id="KW-1133">Transmembrane helix</keyword>
<evidence type="ECO:0000259" key="6">
    <source>
        <dbReference type="Pfam" id="PF04932"/>
    </source>
</evidence>